<evidence type="ECO:0000313" key="4">
    <source>
        <dbReference type="Proteomes" id="UP000285173"/>
    </source>
</evidence>
<reference evidence="3 4" key="1">
    <citation type="submission" date="2018-08" db="EMBL/GenBank/DDBJ databases">
        <title>A genome reference for cultivated species of the human gut microbiota.</title>
        <authorList>
            <person name="Zou Y."/>
            <person name="Xue W."/>
            <person name="Luo G."/>
        </authorList>
    </citation>
    <scope>NUCLEOTIDE SEQUENCE [LARGE SCALE GENOMIC DNA]</scope>
    <source>
        <strain evidence="2 3">AM16-50</strain>
        <strain evidence="1 4">AM50-15</strain>
    </source>
</reference>
<dbReference type="AlphaFoldDB" id="A0A3R5ZKU3"/>
<evidence type="ECO:0000313" key="3">
    <source>
        <dbReference type="Proteomes" id="UP000283732"/>
    </source>
</evidence>
<evidence type="ECO:0000313" key="2">
    <source>
        <dbReference type="EMBL" id="RHH73950.1"/>
    </source>
</evidence>
<evidence type="ECO:0008006" key="5">
    <source>
        <dbReference type="Google" id="ProtNLM"/>
    </source>
</evidence>
<protein>
    <recommendedName>
        <fullName evidence="5">M20/M25/M40 family metallo-hydrolase</fullName>
    </recommendedName>
</protein>
<proteinExistence type="predicted"/>
<accession>A0A3R5ZKU3</accession>
<organism evidence="1 4">
    <name type="scientific">Parabacteroides merdae</name>
    <dbReference type="NCBI Taxonomy" id="46503"/>
    <lineage>
        <taxon>Bacteria</taxon>
        <taxon>Pseudomonadati</taxon>
        <taxon>Bacteroidota</taxon>
        <taxon>Bacteroidia</taxon>
        <taxon>Bacteroidales</taxon>
        <taxon>Tannerellaceae</taxon>
        <taxon>Parabacteroides</taxon>
    </lineage>
</organism>
<dbReference type="Proteomes" id="UP000283732">
    <property type="component" value="Unassembled WGS sequence"/>
</dbReference>
<dbReference type="Gene3D" id="3.40.630.10">
    <property type="entry name" value="Zn peptidases"/>
    <property type="match status" value="1"/>
</dbReference>
<sequence length="253" mass="28048">MEYAELLKRLTVDCKDDGKQFRKKDRIHEIKALLENSGYELLGEGNLSLLYGKPMEEENTYRTLVSSHVDCVYKNCFAKDEDELCWKGTFDNSATNAAVIDLMLRGELDESVLVAFTGDEEKDSAGAIEIMQMLGRMECLVGKALVLDVTNEGWEDEAAFSIENDHGFDIITGYHIVGLLQASGTSCVFVHEAEPDETWEYSKGSSSDLPGIPCLSLCLPVCGNMHGDDGVLLRKSSIIPYEDILRKLVNAGF</sequence>
<name>A0A3R5ZKU3_9BACT</name>
<dbReference type="EMBL" id="QRKC01000016">
    <property type="protein sequence ID" value="RHH73950.1"/>
    <property type="molecule type" value="Genomic_DNA"/>
</dbReference>
<dbReference type="EMBL" id="QSEF01000038">
    <property type="protein sequence ID" value="RGZ43327.1"/>
    <property type="molecule type" value="Genomic_DNA"/>
</dbReference>
<comment type="caution">
    <text evidence="1">The sequence shown here is derived from an EMBL/GenBank/DDBJ whole genome shotgun (WGS) entry which is preliminary data.</text>
</comment>
<gene>
    <name evidence="2" type="ORF">DW191_19450</name>
    <name evidence="1" type="ORF">DW986_18285</name>
</gene>
<evidence type="ECO:0000313" key="1">
    <source>
        <dbReference type="EMBL" id="RGZ43327.1"/>
    </source>
</evidence>
<dbReference type="Proteomes" id="UP000285173">
    <property type="component" value="Unassembled WGS sequence"/>
</dbReference>
<dbReference type="SUPFAM" id="SSF53187">
    <property type="entry name" value="Zn-dependent exopeptidases"/>
    <property type="match status" value="1"/>
</dbReference>
<dbReference type="RefSeq" id="WP_122203675.1">
    <property type="nucleotide sequence ID" value="NZ_JADNHS010000014.1"/>
</dbReference>